<dbReference type="Proteomes" id="UP000266677">
    <property type="component" value="Unassembled WGS sequence"/>
</dbReference>
<accession>A0A3A4JY99</accession>
<sequence>MSEHLSGKTFSTPEEAGVTLPNSDAIAEILRAIDESKQLRDSIPPDQRILMSPKFSDDLSDTEFAGPQERHED</sequence>
<dbReference type="AlphaFoldDB" id="A0A3A4JY99"/>
<proteinExistence type="predicted"/>
<evidence type="ECO:0000313" key="3">
    <source>
        <dbReference type="Proteomes" id="UP000266677"/>
    </source>
</evidence>
<comment type="caution">
    <text evidence="2">The sequence shown here is derived from an EMBL/GenBank/DDBJ whole genome shotgun (WGS) entry which is preliminary data.</text>
</comment>
<organism evidence="2 3">
    <name type="scientific">Nocardia panacis</name>
    <dbReference type="NCBI Taxonomy" id="2340916"/>
    <lineage>
        <taxon>Bacteria</taxon>
        <taxon>Bacillati</taxon>
        <taxon>Actinomycetota</taxon>
        <taxon>Actinomycetes</taxon>
        <taxon>Mycobacteriales</taxon>
        <taxon>Nocardiaceae</taxon>
        <taxon>Nocardia</taxon>
    </lineage>
</organism>
<keyword evidence="3" id="KW-1185">Reference proteome</keyword>
<dbReference type="EMBL" id="QZFU01000017">
    <property type="protein sequence ID" value="RJO75867.1"/>
    <property type="molecule type" value="Genomic_DNA"/>
</dbReference>
<gene>
    <name evidence="2" type="ORF">D5S18_13940</name>
</gene>
<dbReference type="OrthoDB" id="4741065at2"/>
<feature type="region of interest" description="Disordered" evidence="1">
    <location>
        <begin position="37"/>
        <end position="73"/>
    </location>
</feature>
<evidence type="ECO:0000256" key="1">
    <source>
        <dbReference type="SAM" id="MobiDB-lite"/>
    </source>
</evidence>
<name>A0A3A4JY99_9NOCA</name>
<evidence type="ECO:0000313" key="2">
    <source>
        <dbReference type="EMBL" id="RJO75867.1"/>
    </source>
</evidence>
<reference evidence="2 3" key="1">
    <citation type="submission" date="2018-09" db="EMBL/GenBank/DDBJ databases">
        <title>YIM PH21274 draft genome.</title>
        <authorList>
            <person name="Miao C."/>
        </authorList>
    </citation>
    <scope>NUCLEOTIDE SEQUENCE [LARGE SCALE GENOMIC DNA]</scope>
    <source>
        <strain evidence="2 3">YIM PH 21724</strain>
    </source>
</reference>
<dbReference type="RefSeq" id="WP_120040972.1">
    <property type="nucleotide sequence ID" value="NZ_QZFU01000017.1"/>
</dbReference>
<protein>
    <submittedName>
        <fullName evidence="2">Uncharacterized protein</fullName>
    </submittedName>
</protein>